<accession>A0AAD7QTE3</accession>
<dbReference type="RefSeq" id="XP_056044418.1">
    <property type="nucleotide sequence ID" value="XM_056191658.1"/>
</dbReference>
<feature type="active site" description="Acyl-ester intermediate" evidence="3">
    <location>
        <position position="231"/>
    </location>
</feature>
<dbReference type="AlphaFoldDB" id="A0AAD7QTE3"/>
<dbReference type="GO" id="GO:0016787">
    <property type="term" value="F:hydrolase activity"/>
    <property type="evidence" value="ECO:0007669"/>
    <property type="project" value="UniProtKB-KW"/>
</dbReference>
<dbReference type="SUPFAM" id="SSF75304">
    <property type="entry name" value="Amidase signature (AS) enzymes"/>
    <property type="match status" value="1"/>
</dbReference>
<name>A0AAD7QTE3_9ASCO</name>
<evidence type="ECO:0000256" key="3">
    <source>
        <dbReference type="PIRSR" id="PIRSR001221-1"/>
    </source>
</evidence>
<dbReference type="Gene3D" id="3.90.1300.10">
    <property type="entry name" value="Amidase signature (AS) domain"/>
    <property type="match status" value="1"/>
</dbReference>
<dbReference type="PANTHER" id="PTHR46072:SF5">
    <property type="entry name" value="GENERAL AMIDASE-C"/>
    <property type="match status" value="1"/>
</dbReference>
<comment type="similarity">
    <text evidence="1">Belongs to the amidase family.</text>
</comment>
<dbReference type="PANTHER" id="PTHR46072">
    <property type="entry name" value="AMIDASE-RELATED-RELATED"/>
    <property type="match status" value="1"/>
</dbReference>
<proteinExistence type="inferred from homology"/>
<dbReference type="PIRSF" id="PIRSF001221">
    <property type="entry name" value="Amidase_fungi"/>
    <property type="match status" value="1"/>
</dbReference>
<gene>
    <name evidence="6" type="ORF">POJ06DRAFT_85288</name>
</gene>
<dbReference type="EMBL" id="JARPMG010000004">
    <property type="protein sequence ID" value="KAJ8100968.1"/>
    <property type="molecule type" value="Genomic_DNA"/>
</dbReference>
<evidence type="ECO:0000256" key="2">
    <source>
        <dbReference type="ARBA" id="ARBA00022801"/>
    </source>
</evidence>
<dbReference type="InterPro" id="IPR036928">
    <property type="entry name" value="AS_sf"/>
</dbReference>
<keyword evidence="7" id="KW-1185">Reference proteome</keyword>
<dbReference type="InterPro" id="IPR023631">
    <property type="entry name" value="Amidase_dom"/>
</dbReference>
<organism evidence="6 7">
    <name type="scientific">Lipomyces tetrasporus</name>
    <dbReference type="NCBI Taxonomy" id="54092"/>
    <lineage>
        <taxon>Eukaryota</taxon>
        <taxon>Fungi</taxon>
        <taxon>Dikarya</taxon>
        <taxon>Ascomycota</taxon>
        <taxon>Saccharomycotina</taxon>
        <taxon>Lipomycetes</taxon>
        <taxon>Lipomycetales</taxon>
        <taxon>Lipomycetaceae</taxon>
        <taxon>Lipomyces</taxon>
    </lineage>
</organism>
<feature type="binding site" evidence="4">
    <location>
        <begin position="228"/>
        <end position="231"/>
    </location>
    <ligand>
        <name>substrate</name>
    </ligand>
</feature>
<evidence type="ECO:0000259" key="5">
    <source>
        <dbReference type="Pfam" id="PF01425"/>
    </source>
</evidence>
<feature type="active site" description="Charge relay system" evidence="3">
    <location>
        <position position="132"/>
    </location>
</feature>
<evidence type="ECO:0000256" key="4">
    <source>
        <dbReference type="PIRSR" id="PIRSR001221-2"/>
    </source>
</evidence>
<feature type="binding site" evidence="4">
    <location>
        <position position="207"/>
    </location>
    <ligand>
        <name>substrate</name>
    </ligand>
</feature>
<sequence>MSSEPAYISISAAKKNALLDAIPAEWRVEIPTDVDNLTTFAETCGVLTDKEVEITSNYDAVGLLEQVHQGVYTSLEVTVAFCKRAAVAHQAINCCTELFFERAYEVARKQDEHFAQTGKPVGPLHGLPISIKDSYNLKGIDSAIGMPAYVNKPEPASSAIVDVMESLGAIMYVKTNVPQSMMVLDTENNLIGPTRNAYSKHLTAAGSSGGAGAIVAFRGSLIGMATDIGGSIRVPAYCNGSFGFKPSSGRLPYHNIKGYWPDGEDVTGVLCVDGPVTTSARDLELIVRSIAKAEPWLIDPSCARLPWVDPEPLNRPLRIGVIRGVKTYEPITSIYASFIDKVSSAGHELIDMEMLHGDELADLATAFFKADGGEFLQKICAMSGEPLTDAVAQGGLYPCEPIDLIQFWALSHKRSSMQHEWLQYWLETATKTKDGKPVDVILLPAQPQLPRPKEPLTSNTVILAWNTLDYPAAVFPAETIDLNKKDYKFEFPAPVTAAEHRLEALFPENRAKAYQGFPVGLQLVGRKQDEAGLLQAVKILQALTEK</sequence>
<evidence type="ECO:0000313" key="7">
    <source>
        <dbReference type="Proteomes" id="UP001217417"/>
    </source>
</evidence>
<dbReference type="Pfam" id="PF01425">
    <property type="entry name" value="Amidase"/>
    <property type="match status" value="1"/>
</dbReference>
<reference evidence="6" key="1">
    <citation type="submission" date="2023-03" db="EMBL/GenBank/DDBJ databases">
        <title>Near-Complete genome sequence of Lipomyces tetrasporous NRRL Y-64009, an oleaginous yeast capable of growing on lignocellulosic hydrolysates.</title>
        <authorList>
            <consortium name="Lawrence Berkeley National Laboratory"/>
            <person name="Jagtap S.S."/>
            <person name="Liu J.-J."/>
            <person name="Walukiewicz H.E."/>
            <person name="Pangilinan J."/>
            <person name="Lipzen A."/>
            <person name="Ahrendt S."/>
            <person name="Koriabine M."/>
            <person name="Cobaugh K."/>
            <person name="Salamov A."/>
            <person name="Yoshinaga Y."/>
            <person name="Ng V."/>
            <person name="Daum C."/>
            <person name="Grigoriev I.V."/>
            <person name="Slininger P.J."/>
            <person name="Dien B.S."/>
            <person name="Jin Y.-S."/>
            <person name="Rao C.V."/>
        </authorList>
    </citation>
    <scope>NUCLEOTIDE SEQUENCE</scope>
    <source>
        <strain evidence="6">NRRL Y-64009</strain>
    </source>
</reference>
<feature type="active site" description="Charge relay system" evidence="3">
    <location>
        <position position="207"/>
    </location>
</feature>
<keyword evidence="2" id="KW-0378">Hydrolase</keyword>
<comment type="caution">
    <text evidence="6">The sequence shown here is derived from an EMBL/GenBank/DDBJ whole genome shotgun (WGS) entry which is preliminary data.</text>
</comment>
<feature type="binding site" evidence="4">
    <location>
        <position position="181"/>
    </location>
    <ligand>
        <name>substrate</name>
    </ligand>
</feature>
<feature type="domain" description="Amidase" evidence="5">
    <location>
        <begin position="76"/>
        <end position="534"/>
    </location>
</feature>
<dbReference type="Proteomes" id="UP001217417">
    <property type="component" value="Unassembled WGS sequence"/>
</dbReference>
<protein>
    <submittedName>
        <fullName evidence="6">Amidase signature domain-containing protein</fullName>
    </submittedName>
</protein>
<evidence type="ECO:0000313" key="6">
    <source>
        <dbReference type="EMBL" id="KAJ8100968.1"/>
    </source>
</evidence>
<evidence type="ECO:0000256" key="1">
    <source>
        <dbReference type="ARBA" id="ARBA00009199"/>
    </source>
</evidence>
<dbReference type="GeneID" id="80886824"/>